<feature type="transmembrane region" description="Helical" evidence="1">
    <location>
        <begin position="82"/>
        <end position="104"/>
    </location>
</feature>
<gene>
    <name evidence="3" type="ORF">AVDCRST_MAG40-2679</name>
</gene>
<evidence type="ECO:0000256" key="1">
    <source>
        <dbReference type="SAM" id="Phobius"/>
    </source>
</evidence>
<keyword evidence="1" id="KW-0472">Membrane</keyword>
<keyword evidence="1" id="KW-1133">Transmembrane helix</keyword>
<sequence length="300" mass="32912">MLGRRSQRDFQEEIQAHLALEAERLRAQGMSPADAERAARRNFGNVGIAEDRFHDAQPLASVQNAGRDLRHAWRALRRTPGFLLVSVATLALAIGAVTGMFGVVNAVILRPLPYAAADRLVAVAATAPGSDLPERFSPWMELYVHYKDRSQLLDGIFAYIDGTSTFRAGDRVERIPMAWPTNDMYATLGVRPALGRLPVAADGDDAVVISDRLWAQWFGRDPAVLGRWYFVSDSMKQVVGVMPPGFGFPTEEAMLWVSTPVELADITVGESGAELVARVKDGVTREQLAAELTRLSKQIP</sequence>
<dbReference type="AlphaFoldDB" id="A0A6J4M0R5"/>
<accession>A0A6J4M0R5</accession>
<evidence type="ECO:0000313" key="3">
    <source>
        <dbReference type="EMBL" id="CAA9346961.1"/>
    </source>
</evidence>
<name>A0A6J4M0R5_9BACT</name>
<feature type="non-terminal residue" evidence="3">
    <location>
        <position position="300"/>
    </location>
</feature>
<dbReference type="InterPro" id="IPR047928">
    <property type="entry name" value="Perm_prefix_1"/>
</dbReference>
<organism evidence="3">
    <name type="scientific">uncultured Gemmatimonadaceae bacterium</name>
    <dbReference type="NCBI Taxonomy" id="246130"/>
    <lineage>
        <taxon>Bacteria</taxon>
        <taxon>Pseudomonadati</taxon>
        <taxon>Gemmatimonadota</taxon>
        <taxon>Gemmatimonadia</taxon>
        <taxon>Gemmatimonadales</taxon>
        <taxon>Gemmatimonadaceae</taxon>
        <taxon>environmental samples</taxon>
    </lineage>
</organism>
<feature type="domain" description="MacB-like periplasmic core" evidence="2">
    <location>
        <begin position="84"/>
        <end position="294"/>
    </location>
</feature>
<dbReference type="InterPro" id="IPR025857">
    <property type="entry name" value="MacB_PCD"/>
</dbReference>
<keyword evidence="1" id="KW-0812">Transmembrane</keyword>
<dbReference type="Pfam" id="PF12704">
    <property type="entry name" value="MacB_PCD"/>
    <property type="match status" value="1"/>
</dbReference>
<proteinExistence type="predicted"/>
<protein>
    <recommendedName>
        <fullName evidence="2">MacB-like periplasmic core domain-containing protein</fullName>
    </recommendedName>
</protein>
<dbReference type="NCBIfam" id="NF038403">
    <property type="entry name" value="perm_prefix_1"/>
    <property type="match status" value="1"/>
</dbReference>
<evidence type="ECO:0000259" key="2">
    <source>
        <dbReference type="Pfam" id="PF12704"/>
    </source>
</evidence>
<dbReference type="EMBL" id="CADCTX010000753">
    <property type="protein sequence ID" value="CAA9346961.1"/>
    <property type="molecule type" value="Genomic_DNA"/>
</dbReference>
<reference evidence="3" key="1">
    <citation type="submission" date="2020-02" db="EMBL/GenBank/DDBJ databases">
        <authorList>
            <person name="Meier V. D."/>
        </authorList>
    </citation>
    <scope>NUCLEOTIDE SEQUENCE</scope>
    <source>
        <strain evidence="3">AVDCRST_MAG40</strain>
    </source>
</reference>